<name>A0A8B4QAM8_9BACL</name>
<dbReference type="Proteomes" id="UP000294641">
    <property type="component" value="Unassembled WGS sequence"/>
</dbReference>
<proteinExistence type="predicted"/>
<protein>
    <submittedName>
        <fullName evidence="2">Uncharacterized protein</fullName>
    </submittedName>
</protein>
<gene>
    <name evidence="3" type="ORF">DFR61_10735</name>
    <name evidence="2" type="ORF">NCTC10597_01448</name>
</gene>
<organism evidence="2 4">
    <name type="scientific">Kurthia zopfii</name>
    <dbReference type="NCBI Taxonomy" id="1650"/>
    <lineage>
        <taxon>Bacteria</taxon>
        <taxon>Bacillati</taxon>
        <taxon>Bacillota</taxon>
        <taxon>Bacilli</taxon>
        <taxon>Bacillales</taxon>
        <taxon>Caryophanaceae</taxon>
        <taxon>Kurthia</taxon>
    </lineage>
</organism>
<dbReference type="AlphaFoldDB" id="A0A8B4QAM8"/>
<keyword evidence="1" id="KW-0472">Membrane</keyword>
<evidence type="ECO:0000313" key="2">
    <source>
        <dbReference type="EMBL" id="STX09752.1"/>
    </source>
</evidence>
<evidence type="ECO:0000313" key="3">
    <source>
        <dbReference type="EMBL" id="TDR40920.1"/>
    </source>
</evidence>
<keyword evidence="5" id="KW-1185">Reference proteome</keyword>
<sequence length="53" mass="6210">MFEHAFLWFIIAVLSIVRSSVRFTFKRKKGKLVLMKVTIGIAKEKRKDSNPKD</sequence>
<accession>A0A8B4QAM8</accession>
<evidence type="ECO:0000313" key="4">
    <source>
        <dbReference type="Proteomes" id="UP000254330"/>
    </source>
</evidence>
<keyword evidence="1" id="KW-1133">Transmembrane helix</keyword>
<reference evidence="3 5" key="2">
    <citation type="submission" date="2019-03" db="EMBL/GenBank/DDBJ databases">
        <title>Genomic Encyclopedia of Type Strains, Phase IV (KMG-IV): sequencing the most valuable type-strain genomes for metagenomic binning, comparative biology and taxonomic classification.</title>
        <authorList>
            <person name="Goeker M."/>
        </authorList>
    </citation>
    <scope>NUCLEOTIDE SEQUENCE [LARGE SCALE GENOMIC DNA]</scope>
    <source>
        <strain evidence="3 5">DSM 20580</strain>
    </source>
</reference>
<feature type="transmembrane region" description="Helical" evidence="1">
    <location>
        <begin position="6"/>
        <end position="25"/>
    </location>
</feature>
<dbReference type="EMBL" id="SNZG01000007">
    <property type="protein sequence ID" value="TDR40920.1"/>
    <property type="molecule type" value="Genomic_DNA"/>
</dbReference>
<dbReference type="EMBL" id="UGNP01000001">
    <property type="protein sequence ID" value="STX09752.1"/>
    <property type="molecule type" value="Genomic_DNA"/>
</dbReference>
<comment type="caution">
    <text evidence="2">The sequence shown here is derived from an EMBL/GenBank/DDBJ whole genome shotgun (WGS) entry which is preliminary data.</text>
</comment>
<keyword evidence="1" id="KW-0812">Transmembrane</keyword>
<evidence type="ECO:0000313" key="5">
    <source>
        <dbReference type="Proteomes" id="UP000294641"/>
    </source>
</evidence>
<reference evidence="2 4" key="1">
    <citation type="submission" date="2018-06" db="EMBL/GenBank/DDBJ databases">
        <authorList>
            <consortium name="Pathogen Informatics"/>
            <person name="Doyle S."/>
        </authorList>
    </citation>
    <scope>NUCLEOTIDE SEQUENCE [LARGE SCALE GENOMIC DNA]</scope>
    <source>
        <strain evidence="2 4">NCTC10597</strain>
    </source>
</reference>
<dbReference type="Proteomes" id="UP000254330">
    <property type="component" value="Unassembled WGS sequence"/>
</dbReference>
<evidence type="ECO:0000256" key="1">
    <source>
        <dbReference type="SAM" id="Phobius"/>
    </source>
</evidence>